<name>A0A6N2UNT3_9FIRM</name>
<proteinExistence type="predicted"/>
<keyword evidence="1" id="KW-0472">Membrane</keyword>
<protein>
    <submittedName>
        <fullName evidence="2">Uncharacterized protein</fullName>
    </submittedName>
</protein>
<dbReference type="EMBL" id="CACRSL010000003">
    <property type="protein sequence ID" value="VYT18663.1"/>
    <property type="molecule type" value="Genomic_DNA"/>
</dbReference>
<organism evidence="2">
    <name type="scientific">uncultured Anaerotruncus sp</name>
    <dbReference type="NCBI Taxonomy" id="905011"/>
    <lineage>
        <taxon>Bacteria</taxon>
        <taxon>Bacillati</taxon>
        <taxon>Bacillota</taxon>
        <taxon>Clostridia</taxon>
        <taxon>Eubacteriales</taxon>
        <taxon>Oscillospiraceae</taxon>
        <taxon>Anaerotruncus</taxon>
        <taxon>environmental samples</taxon>
    </lineage>
</organism>
<dbReference type="AlphaFoldDB" id="A0A6N2UNT3"/>
<evidence type="ECO:0000313" key="2">
    <source>
        <dbReference type="EMBL" id="VYT18663.1"/>
    </source>
</evidence>
<keyword evidence="1" id="KW-1133">Transmembrane helix</keyword>
<gene>
    <name evidence="2" type="ORF">AULFYP135_02016</name>
</gene>
<sequence>MLKLLFSALSLILAGVILLVVGLVPAVLSGMAWLVGLALFTAVFGALGFLFWMVRTALRLMGGILCPRRY</sequence>
<keyword evidence="1" id="KW-0812">Transmembrane</keyword>
<accession>A0A6N2UNT3</accession>
<feature type="transmembrane region" description="Helical" evidence="1">
    <location>
        <begin position="32"/>
        <end position="54"/>
    </location>
</feature>
<evidence type="ECO:0000256" key="1">
    <source>
        <dbReference type="SAM" id="Phobius"/>
    </source>
</evidence>
<reference evidence="2" key="1">
    <citation type="submission" date="2019-11" db="EMBL/GenBank/DDBJ databases">
        <authorList>
            <person name="Feng L."/>
        </authorList>
    </citation>
    <scope>NUCLEOTIDE SEQUENCE</scope>
    <source>
        <strain evidence="2">AundefinedLFYP135</strain>
    </source>
</reference>